<evidence type="ECO:0000313" key="3">
    <source>
        <dbReference type="Proteomes" id="UP000703661"/>
    </source>
</evidence>
<sequence length="84" mass="9499">MAVMNVRRDRQFSSRRDVELLQQLVDEIHVPTRNGIITGGAKSKSAKRFDSLPGITTPNGEDIENESLYGPSRRMKHSTFNKVI</sequence>
<evidence type="ECO:0000313" key="2">
    <source>
        <dbReference type="EMBL" id="KAG0024510.1"/>
    </source>
</evidence>
<name>A0A9P6T4R8_9FUNG</name>
<keyword evidence="3" id="KW-1185">Reference proteome</keyword>
<proteinExistence type="predicted"/>
<dbReference type="EMBL" id="JAAAID010000015">
    <property type="protein sequence ID" value="KAG0024510.1"/>
    <property type="molecule type" value="Genomic_DNA"/>
</dbReference>
<gene>
    <name evidence="2" type="ORF">BGZ80_002070</name>
</gene>
<organism evidence="2 3">
    <name type="scientific">Entomortierella chlamydospora</name>
    <dbReference type="NCBI Taxonomy" id="101097"/>
    <lineage>
        <taxon>Eukaryota</taxon>
        <taxon>Fungi</taxon>
        <taxon>Fungi incertae sedis</taxon>
        <taxon>Mucoromycota</taxon>
        <taxon>Mortierellomycotina</taxon>
        <taxon>Mortierellomycetes</taxon>
        <taxon>Mortierellales</taxon>
        <taxon>Mortierellaceae</taxon>
        <taxon>Entomortierella</taxon>
    </lineage>
</organism>
<reference evidence="2" key="1">
    <citation type="journal article" date="2020" name="Fungal Divers.">
        <title>Resolving the Mortierellaceae phylogeny through synthesis of multi-gene phylogenetics and phylogenomics.</title>
        <authorList>
            <person name="Vandepol N."/>
            <person name="Liber J."/>
            <person name="Desiro A."/>
            <person name="Na H."/>
            <person name="Kennedy M."/>
            <person name="Barry K."/>
            <person name="Grigoriev I.V."/>
            <person name="Miller A.N."/>
            <person name="O'Donnell K."/>
            <person name="Stajich J.E."/>
            <person name="Bonito G."/>
        </authorList>
    </citation>
    <scope>NUCLEOTIDE SEQUENCE</scope>
    <source>
        <strain evidence="2">NRRL 2769</strain>
    </source>
</reference>
<dbReference type="Proteomes" id="UP000703661">
    <property type="component" value="Unassembled WGS sequence"/>
</dbReference>
<dbReference type="AlphaFoldDB" id="A0A9P6T4R8"/>
<protein>
    <submittedName>
        <fullName evidence="2">Uncharacterized protein</fullName>
    </submittedName>
</protein>
<evidence type="ECO:0000256" key="1">
    <source>
        <dbReference type="SAM" id="MobiDB-lite"/>
    </source>
</evidence>
<feature type="region of interest" description="Disordered" evidence="1">
    <location>
        <begin position="37"/>
        <end position="68"/>
    </location>
</feature>
<comment type="caution">
    <text evidence="2">The sequence shown here is derived from an EMBL/GenBank/DDBJ whole genome shotgun (WGS) entry which is preliminary data.</text>
</comment>
<accession>A0A9P6T4R8</accession>